<dbReference type="AlphaFoldDB" id="A0A094W8H0"/>
<protein>
    <submittedName>
        <fullName evidence="2">Uncharacterized protein</fullName>
    </submittedName>
</protein>
<reference evidence="2 3" key="1">
    <citation type="submission" date="2014-06" db="EMBL/GenBank/DDBJ databases">
        <title>Draft genome sequence of iron oxidizing acidophile Leptospirillum ferriphilum DSM14647.</title>
        <authorList>
            <person name="Cardenas J.P."/>
            <person name="Lazcano M."/>
            <person name="Ossandon F.J."/>
            <person name="Corbett M."/>
            <person name="Holmes D.S."/>
            <person name="Watkin E."/>
        </authorList>
    </citation>
    <scope>NUCLEOTIDE SEQUENCE [LARGE SCALE GENOMIC DNA]</scope>
    <source>
        <strain evidence="2 3">DSM 14647</strain>
    </source>
</reference>
<organism evidence="2 3">
    <name type="scientific">Leptospirillum ferriphilum</name>
    <dbReference type="NCBI Taxonomy" id="178606"/>
    <lineage>
        <taxon>Bacteria</taxon>
        <taxon>Pseudomonadati</taxon>
        <taxon>Nitrospirota</taxon>
        <taxon>Nitrospiria</taxon>
        <taxon>Nitrospirales</taxon>
        <taxon>Nitrospiraceae</taxon>
        <taxon>Leptospirillum</taxon>
    </lineage>
</organism>
<dbReference type="RefSeq" id="WP_036082491.1">
    <property type="nucleotide sequence ID" value="NZ_JPGK01000005.1"/>
</dbReference>
<evidence type="ECO:0000256" key="1">
    <source>
        <dbReference type="SAM" id="SignalP"/>
    </source>
</evidence>
<sequence length="321" mass="35307">MPFFLLFLTVFLLSSGVGECASPDSSVPRWKTLPDSVSHFPPVPGWKSVQTDLKTPPVQETLVLHGIRRFGQAWIIPSGGILYDASPVAQSIRPGQKGLFLGTESVLLKTNLRIDRRKNVTIRKGQTSLVGNHLIRYLSPARVGQKEVPAILWQTIDGVAIRKHPVMQVSGNTPWPRHSTLIRLRFDRVSSGLVHYKSLSAPWFSSETWKIGRKTTVIGFNSVLPEDPRFRIVPIACPVGHHIGLMIYNSQPVVLRPGEKNVFLGGYLSLRPEVPSSGSPSIEINGSGFPLESSFMTFGTARNTSGIQYLSALLHAFSGLP</sequence>
<gene>
    <name evidence="2" type="ORF">LptCag_1543</name>
</gene>
<feature type="chain" id="PRO_5001911682" evidence="1">
    <location>
        <begin position="21"/>
        <end position="321"/>
    </location>
</feature>
<comment type="caution">
    <text evidence="2">The sequence shown here is derived from an EMBL/GenBank/DDBJ whole genome shotgun (WGS) entry which is preliminary data.</text>
</comment>
<feature type="signal peptide" evidence="1">
    <location>
        <begin position="1"/>
        <end position="20"/>
    </location>
</feature>
<evidence type="ECO:0000313" key="3">
    <source>
        <dbReference type="Proteomes" id="UP000029452"/>
    </source>
</evidence>
<dbReference type="EMBL" id="JPGK01000005">
    <property type="protein sequence ID" value="KGA93833.1"/>
    <property type="molecule type" value="Genomic_DNA"/>
</dbReference>
<proteinExistence type="predicted"/>
<accession>A0A094W8H0</accession>
<keyword evidence="1" id="KW-0732">Signal</keyword>
<evidence type="ECO:0000313" key="2">
    <source>
        <dbReference type="EMBL" id="KGA93833.1"/>
    </source>
</evidence>
<dbReference type="Proteomes" id="UP000029452">
    <property type="component" value="Unassembled WGS sequence"/>
</dbReference>
<name>A0A094W8H0_9BACT</name>
<dbReference type="PATRIC" id="fig|178606.4.peg.1549"/>